<evidence type="ECO:0000256" key="2">
    <source>
        <dbReference type="ARBA" id="ARBA00022475"/>
    </source>
</evidence>
<feature type="transmembrane region" description="Helical" evidence="6">
    <location>
        <begin position="164"/>
        <end position="181"/>
    </location>
</feature>
<dbReference type="Proteomes" id="UP001490816">
    <property type="component" value="Unassembled WGS sequence"/>
</dbReference>
<keyword evidence="8" id="KW-1185">Reference proteome</keyword>
<evidence type="ECO:0000256" key="1">
    <source>
        <dbReference type="ARBA" id="ARBA00004651"/>
    </source>
</evidence>
<proteinExistence type="predicted"/>
<feature type="transmembrane region" description="Helical" evidence="6">
    <location>
        <begin position="87"/>
        <end position="108"/>
    </location>
</feature>
<keyword evidence="2" id="KW-1003">Cell membrane</keyword>
<keyword evidence="4 6" id="KW-1133">Transmembrane helix</keyword>
<comment type="caution">
    <text evidence="7">The sequence shown here is derived from an EMBL/GenBank/DDBJ whole genome shotgun (WGS) entry which is preliminary data.</text>
</comment>
<organism evidence="7 8">
    <name type="scientific">Ruminococcoides intestinale</name>
    <dbReference type="NCBI Taxonomy" id="3133162"/>
    <lineage>
        <taxon>Bacteria</taxon>
        <taxon>Bacillati</taxon>
        <taxon>Bacillota</taxon>
        <taxon>Clostridia</taxon>
        <taxon>Eubacteriales</taxon>
        <taxon>Oscillospiraceae</taxon>
        <taxon>Ruminococcoides</taxon>
    </lineage>
</organism>
<evidence type="ECO:0000256" key="5">
    <source>
        <dbReference type="ARBA" id="ARBA00023136"/>
    </source>
</evidence>
<dbReference type="PANTHER" id="PTHR30250:SF26">
    <property type="entry name" value="PSMA PROTEIN"/>
    <property type="match status" value="1"/>
</dbReference>
<comment type="subcellular location">
    <subcellularLocation>
        <location evidence="1">Cell membrane</location>
        <topology evidence="1">Multi-pass membrane protein</topology>
    </subcellularLocation>
</comment>
<feature type="transmembrane region" description="Helical" evidence="6">
    <location>
        <begin position="275"/>
        <end position="293"/>
    </location>
</feature>
<sequence length="509" mass="55485">MPKSAGKQMSINIIASIVSFAVTVGINFFLTPYLVKEVGSDAYGFIGLANNFVQYATIVTTALNSISGRFISIAYHKGDVEKSSKIFSSVLVADLFLAAVMLILSSIFVCFLDTVLKIPSNLVSGVKITFAFAFLTFVVSTVTAIFTTAAFVKNRIDINSIRDIISNLIKVALIVLLFAIFPAQLYFVTLASFGSGIFLLLANITVKKKVLPEVKADIRKFDIKIVKTLLASGIWLSLAQLCQVLLSGLDLLICNLTLGTALMGLLSIAKTVPNSIGNLTVILGSVFTPHYTILYAKKKIPELIIEAKFSTKIVSFILSTPIAGFIAFGRQFYILWQPTKSPEEITMIQFMSVLTCITFLCSSQTQSLMMINTVCNKLRLPVFVNLTVGIVSVIVAIAACNLTDYGVYFVAGTSSVLMGLRALIFTPAYSAYILKQKLSIFFPTVIRDCVGFIIILVLFSIISNLITVTGWSSFIFICAICGILAYALSLPLLFNKAELCKLKNKLTKK</sequence>
<feature type="transmembrane region" description="Helical" evidence="6">
    <location>
        <begin position="445"/>
        <end position="468"/>
    </location>
</feature>
<feature type="transmembrane region" description="Helical" evidence="6">
    <location>
        <begin position="345"/>
        <end position="361"/>
    </location>
</feature>
<dbReference type="InterPro" id="IPR002797">
    <property type="entry name" value="Polysacc_synth"/>
</dbReference>
<protein>
    <submittedName>
        <fullName evidence="7">Oligosaccharide flippase family protein</fullName>
    </submittedName>
</protein>
<evidence type="ECO:0000256" key="4">
    <source>
        <dbReference type="ARBA" id="ARBA00022989"/>
    </source>
</evidence>
<evidence type="ECO:0000256" key="6">
    <source>
        <dbReference type="SAM" id="Phobius"/>
    </source>
</evidence>
<feature type="transmembrane region" description="Helical" evidence="6">
    <location>
        <begin position="187"/>
        <end position="206"/>
    </location>
</feature>
<feature type="transmembrane region" description="Helical" evidence="6">
    <location>
        <begin position="128"/>
        <end position="152"/>
    </location>
</feature>
<feature type="transmembrane region" description="Helical" evidence="6">
    <location>
        <begin position="405"/>
        <end position="424"/>
    </location>
</feature>
<gene>
    <name evidence="7" type="ORF">WMO39_09315</name>
</gene>
<dbReference type="Pfam" id="PF01943">
    <property type="entry name" value="Polysacc_synt"/>
    <property type="match status" value="1"/>
</dbReference>
<keyword evidence="3 6" id="KW-0812">Transmembrane</keyword>
<evidence type="ECO:0000256" key="3">
    <source>
        <dbReference type="ARBA" id="ARBA00022692"/>
    </source>
</evidence>
<evidence type="ECO:0000313" key="7">
    <source>
        <dbReference type="EMBL" id="MEQ2470521.1"/>
    </source>
</evidence>
<name>A0ABV1FAX2_9FIRM</name>
<dbReference type="PANTHER" id="PTHR30250">
    <property type="entry name" value="PST FAMILY PREDICTED COLANIC ACID TRANSPORTER"/>
    <property type="match status" value="1"/>
</dbReference>
<accession>A0ABV1FAX2</accession>
<feature type="transmembrane region" description="Helical" evidence="6">
    <location>
        <begin position="12"/>
        <end position="35"/>
    </location>
</feature>
<dbReference type="InterPro" id="IPR050833">
    <property type="entry name" value="Poly_Biosynth_Transport"/>
</dbReference>
<evidence type="ECO:0000313" key="8">
    <source>
        <dbReference type="Proteomes" id="UP001490816"/>
    </source>
</evidence>
<feature type="transmembrane region" description="Helical" evidence="6">
    <location>
        <begin position="474"/>
        <end position="494"/>
    </location>
</feature>
<feature type="transmembrane region" description="Helical" evidence="6">
    <location>
        <begin position="55"/>
        <end position="75"/>
    </location>
</feature>
<feature type="transmembrane region" description="Helical" evidence="6">
    <location>
        <begin position="382"/>
        <end position="399"/>
    </location>
</feature>
<dbReference type="EMBL" id="JBBMEZ010000028">
    <property type="protein sequence ID" value="MEQ2470521.1"/>
    <property type="molecule type" value="Genomic_DNA"/>
</dbReference>
<feature type="transmembrane region" description="Helical" evidence="6">
    <location>
        <begin position="313"/>
        <end position="333"/>
    </location>
</feature>
<keyword evidence="5 6" id="KW-0472">Membrane</keyword>
<dbReference type="RefSeq" id="WP_155130589.1">
    <property type="nucleotide sequence ID" value="NZ_JBBMEZ010000028.1"/>
</dbReference>
<reference evidence="7 8" key="1">
    <citation type="submission" date="2024-03" db="EMBL/GenBank/DDBJ databases">
        <title>Human intestinal bacterial collection.</title>
        <authorList>
            <person name="Pauvert C."/>
            <person name="Hitch T.C.A."/>
            <person name="Clavel T."/>
        </authorList>
    </citation>
    <scope>NUCLEOTIDE SEQUENCE [LARGE SCALE GENOMIC DNA]</scope>
    <source>
        <strain evidence="7 8">CLA-JM-H38</strain>
    </source>
</reference>